<gene>
    <name evidence="2" type="ORF">SETIT_5G223200v2</name>
</gene>
<proteinExistence type="predicted"/>
<reference evidence="2" key="2">
    <citation type="submission" date="2015-07" db="EMBL/GenBank/DDBJ databases">
        <authorList>
            <person name="Noorani M."/>
        </authorList>
    </citation>
    <scope>NUCLEOTIDE SEQUENCE</scope>
    <source>
        <strain evidence="2">Yugu1</strain>
    </source>
</reference>
<evidence type="ECO:0000313" key="2">
    <source>
        <dbReference type="EMBL" id="RCV26158.1"/>
    </source>
</evidence>
<protein>
    <submittedName>
        <fullName evidence="2">Uncharacterized protein</fullName>
    </submittedName>
</protein>
<evidence type="ECO:0000256" key="1">
    <source>
        <dbReference type="SAM" id="MobiDB-lite"/>
    </source>
</evidence>
<dbReference type="OrthoDB" id="2121543at2759"/>
<feature type="region of interest" description="Disordered" evidence="1">
    <location>
        <begin position="19"/>
        <end position="41"/>
    </location>
</feature>
<dbReference type="EMBL" id="CM003532">
    <property type="protein sequence ID" value="RCV26158.1"/>
    <property type="molecule type" value="Genomic_DNA"/>
</dbReference>
<name>A0A368R7W0_SETIT</name>
<reference evidence="2" key="1">
    <citation type="journal article" date="2012" name="Nat. Biotechnol.">
        <title>Reference genome sequence of the model plant Setaria.</title>
        <authorList>
            <person name="Bennetzen J.L."/>
            <person name="Schmutz J."/>
            <person name="Wang H."/>
            <person name="Percifield R."/>
            <person name="Hawkins J."/>
            <person name="Pontaroli A.C."/>
            <person name="Estep M."/>
            <person name="Feng L."/>
            <person name="Vaughn J.N."/>
            <person name="Grimwood J."/>
            <person name="Jenkins J."/>
            <person name="Barry K."/>
            <person name="Lindquist E."/>
            <person name="Hellsten U."/>
            <person name="Deshpande S."/>
            <person name="Wang X."/>
            <person name="Wu X."/>
            <person name="Mitros T."/>
            <person name="Triplett J."/>
            <person name="Yang X."/>
            <person name="Ye C.Y."/>
            <person name="Mauro-Herrera M."/>
            <person name="Wang L."/>
            <person name="Li P."/>
            <person name="Sharma M."/>
            <person name="Sharma R."/>
            <person name="Ronald P.C."/>
            <person name="Panaud O."/>
            <person name="Kellogg E.A."/>
            <person name="Brutnell T.P."/>
            <person name="Doust A.N."/>
            <person name="Tuskan G.A."/>
            <person name="Rokhsar D."/>
            <person name="Devos K.M."/>
        </authorList>
    </citation>
    <scope>NUCLEOTIDE SEQUENCE [LARGE SCALE GENOMIC DNA]</scope>
    <source>
        <strain evidence="2">Yugu1</strain>
    </source>
</reference>
<sequence length="41" mass="4221">MCKSTGHCSPGDCRTKLKLGAATRGDQSRSGAQLPARPSCS</sequence>
<organism evidence="2">
    <name type="scientific">Setaria italica</name>
    <name type="common">Foxtail millet</name>
    <name type="synonym">Panicum italicum</name>
    <dbReference type="NCBI Taxonomy" id="4555"/>
    <lineage>
        <taxon>Eukaryota</taxon>
        <taxon>Viridiplantae</taxon>
        <taxon>Streptophyta</taxon>
        <taxon>Embryophyta</taxon>
        <taxon>Tracheophyta</taxon>
        <taxon>Spermatophyta</taxon>
        <taxon>Magnoliopsida</taxon>
        <taxon>Liliopsida</taxon>
        <taxon>Poales</taxon>
        <taxon>Poaceae</taxon>
        <taxon>PACMAD clade</taxon>
        <taxon>Panicoideae</taxon>
        <taxon>Panicodae</taxon>
        <taxon>Paniceae</taxon>
        <taxon>Cenchrinae</taxon>
        <taxon>Setaria</taxon>
    </lineage>
</organism>
<dbReference type="AlphaFoldDB" id="A0A368R7W0"/>
<accession>A0A368R7W0</accession>